<dbReference type="Pfam" id="PF00814">
    <property type="entry name" value="TsaD"/>
    <property type="match status" value="1"/>
</dbReference>
<gene>
    <name evidence="2" type="primary">tsaB</name>
    <name evidence="2" type="ORF">DSL64_24170</name>
</gene>
<dbReference type="PANTHER" id="PTHR11735">
    <property type="entry name" value="TRNA N6-ADENOSINE THREONYLCARBAMOYLTRANSFERASE"/>
    <property type="match status" value="1"/>
</dbReference>
<dbReference type="Proteomes" id="UP000256373">
    <property type="component" value="Unassembled WGS sequence"/>
</dbReference>
<feature type="domain" description="Gcp-like" evidence="1">
    <location>
        <begin position="31"/>
        <end position="136"/>
    </location>
</feature>
<dbReference type="PANTHER" id="PTHR11735:SF11">
    <property type="entry name" value="TRNA THREONYLCARBAMOYLADENOSINE BIOSYNTHESIS PROTEIN TSAB"/>
    <property type="match status" value="1"/>
</dbReference>
<dbReference type="InterPro" id="IPR000905">
    <property type="entry name" value="Gcp-like_dom"/>
</dbReference>
<dbReference type="InterPro" id="IPR043129">
    <property type="entry name" value="ATPase_NBD"/>
</dbReference>
<dbReference type="SUPFAM" id="SSF53067">
    <property type="entry name" value="Actin-like ATPase domain"/>
    <property type="match status" value="2"/>
</dbReference>
<dbReference type="InterPro" id="IPR022496">
    <property type="entry name" value="T6A_TsaB"/>
</dbReference>
<name>A0A3D8Y4F5_9BACT</name>
<dbReference type="GO" id="GO:0002949">
    <property type="term" value="P:tRNA threonylcarbamoyladenosine modification"/>
    <property type="evidence" value="ECO:0007669"/>
    <property type="project" value="InterPro"/>
</dbReference>
<proteinExistence type="predicted"/>
<protein>
    <submittedName>
        <fullName evidence="2">tRNA (Adenosine(37)-N6)-threonylcarbamoyltransferase complex dimerization subunit type 1 TsaB</fullName>
    </submittedName>
</protein>
<dbReference type="Gene3D" id="3.30.420.40">
    <property type="match status" value="2"/>
</dbReference>
<dbReference type="CDD" id="cd24032">
    <property type="entry name" value="ASKHA_NBD_TsaB"/>
    <property type="match status" value="1"/>
</dbReference>
<dbReference type="RefSeq" id="WP_115833528.1">
    <property type="nucleotide sequence ID" value="NZ_QNUL01000029.1"/>
</dbReference>
<comment type="caution">
    <text evidence="2">The sequence shown here is derived from an EMBL/GenBank/DDBJ whole genome shotgun (WGS) entry which is preliminary data.</text>
</comment>
<dbReference type="GO" id="GO:0005829">
    <property type="term" value="C:cytosol"/>
    <property type="evidence" value="ECO:0007669"/>
    <property type="project" value="TreeGrafter"/>
</dbReference>
<evidence type="ECO:0000259" key="1">
    <source>
        <dbReference type="Pfam" id="PF00814"/>
    </source>
</evidence>
<evidence type="ECO:0000313" key="3">
    <source>
        <dbReference type="Proteomes" id="UP000256373"/>
    </source>
</evidence>
<sequence length="232" mass="24530">MKILSIDTSTRGCSVAVHDSGALLASYDLFADKSSSAMLTSLMESAVKHAGATLADLDAIAVAKGPGSYTGLRVGVSTAKGLCYALDKPLLVINTLEAMAWQVIPFHSSDLLFCPMIDARRMEVYASIFDAEGKVVSPTEAVIVDENSFHSFLANGKVVFFGDGASKCIKVLGQNKNAVFLKADIRPSAMTVGALAKDAYAAGNFVNVASFEPYYLKDFMSPPAKKQPVSAS</sequence>
<keyword evidence="3" id="KW-1185">Reference proteome</keyword>
<organism evidence="2 3">
    <name type="scientific">Dyadobacter luteus</name>
    <dbReference type="NCBI Taxonomy" id="2259619"/>
    <lineage>
        <taxon>Bacteria</taxon>
        <taxon>Pseudomonadati</taxon>
        <taxon>Bacteroidota</taxon>
        <taxon>Cytophagia</taxon>
        <taxon>Cytophagales</taxon>
        <taxon>Spirosomataceae</taxon>
        <taxon>Dyadobacter</taxon>
    </lineage>
</organism>
<dbReference type="GO" id="GO:0016740">
    <property type="term" value="F:transferase activity"/>
    <property type="evidence" value="ECO:0007669"/>
    <property type="project" value="UniProtKB-KW"/>
</dbReference>
<dbReference type="EMBL" id="QNUL01000029">
    <property type="protein sequence ID" value="REA57262.1"/>
    <property type="molecule type" value="Genomic_DNA"/>
</dbReference>
<accession>A0A3D8Y4F5</accession>
<evidence type="ECO:0000313" key="2">
    <source>
        <dbReference type="EMBL" id="REA57262.1"/>
    </source>
</evidence>
<reference evidence="2 3" key="1">
    <citation type="submission" date="2018-07" db="EMBL/GenBank/DDBJ databases">
        <title>Dyadobacter roseus sp. nov., isolated from rose rhizosphere soil.</title>
        <authorList>
            <person name="Chen L."/>
        </authorList>
    </citation>
    <scope>NUCLEOTIDE SEQUENCE [LARGE SCALE GENOMIC DNA]</scope>
    <source>
        <strain evidence="2 3">RS19</strain>
    </source>
</reference>
<dbReference type="OrthoDB" id="9784166at2"/>
<dbReference type="AlphaFoldDB" id="A0A3D8Y4F5"/>
<dbReference type="NCBIfam" id="TIGR03725">
    <property type="entry name" value="T6A_YeaZ"/>
    <property type="match status" value="1"/>
</dbReference>
<keyword evidence="2" id="KW-0808">Transferase</keyword>